<organism evidence="1 2">
    <name type="scientific">Dibothriocephalus latus</name>
    <name type="common">Fish tapeworm</name>
    <name type="synonym">Diphyllobothrium latum</name>
    <dbReference type="NCBI Taxonomy" id="60516"/>
    <lineage>
        <taxon>Eukaryota</taxon>
        <taxon>Metazoa</taxon>
        <taxon>Spiralia</taxon>
        <taxon>Lophotrochozoa</taxon>
        <taxon>Platyhelminthes</taxon>
        <taxon>Cestoda</taxon>
        <taxon>Eucestoda</taxon>
        <taxon>Diphyllobothriidea</taxon>
        <taxon>Diphyllobothriidae</taxon>
        <taxon>Dibothriocephalus</taxon>
    </lineage>
</organism>
<name>A0A3P6QUI2_DIBLA</name>
<evidence type="ECO:0000313" key="2">
    <source>
        <dbReference type="Proteomes" id="UP000281553"/>
    </source>
</evidence>
<reference evidence="1 2" key="1">
    <citation type="submission" date="2018-11" db="EMBL/GenBank/DDBJ databases">
        <authorList>
            <consortium name="Pathogen Informatics"/>
        </authorList>
    </citation>
    <scope>NUCLEOTIDE SEQUENCE [LARGE SCALE GENOMIC DNA]</scope>
</reference>
<protein>
    <submittedName>
        <fullName evidence="1">Uncharacterized protein</fullName>
    </submittedName>
</protein>
<feature type="non-terminal residue" evidence="1">
    <location>
        <position position="81"/>
    </location>
</feature>
<dbReference type="EMBL" id="UYRU01002220">
    <property type="protein sequence ID" value="VDK33798.1"/>
    <property type="molecule type" value="Genomic_DNA"/>
</dbReference>
<dbReference type="AlphaFoldDB" id="A0A3P6QUI2"/>
<keyword evidence="2" id="KW-1185">Reference proteome</keyword>
<accession>A0A3P6QUI2</accession>
<sequence>MALCKFLSPATFALRDLKLNLDWDPWWPFDSSLLHVSFSLALLWLGLSDEAVDQFIEGSVSLRNCLRPLQPTSSTTAAAQE</sequence>
<evidence type="ECO:0000313" key="1">
    <source>
        <dbReference type="EMBL" id="VDK33798.1"/>
    </source>
</evidence>
<gene>
    <name evidence="1" type="ORF">DILT_LOCUS517</name>
</gene>
<dbReference type="Proteomes" id="UP000281553">
    <property type="component" value="Unassembled WGS sequence"/>
</dbReference>
<proteinExistence type="predicted"/>